<keyword evidence="1" id="KW-0812">Transmembrane</keyword>
<dbReference type="RefSeq" id="WP_166009816.1">
    <property type="nucleotide sequence ID" value="NZ_CP049888.1"/>
</dbReference>
<proteinExistence type="predicted"/>
<feature type="transmembrane region" description="Helical" evidence="1">
    <location>
        <begin position="131"/>
        <end position="153"/>
    </location>
</feature>
<evidence type="ECO:0000313" key="2">
    <source>
        <dbReference type="EMBL" id="QIL50322.1"/>
    </source>
</evidence>
<reference evidence="2 3" key="1">
    <citation type="submission" date="2020-03" db="EMBL/GenBank/DDBJ databases">
        <title>Weissella sp. nov., isolated from Cybister lewisianus.</title>
        <authorList>
            <person name="Hyun D.-W."/>
            <person name="Bae J.-W."/>
        </authorList>
    </citation>
    <scope>NUCLEOTIDE SEQUENCE [LARGE SCALE GENOMIC DNA]</scope>
    <source>
        <strain evidence="2 3">HDW19</strain>
    </source>
</reference>
<dbReference type="PANTHER" id="PTHR37305">
    <property type="entry name" value="INTEGRAL MEMBRANE PROTEIN-RELATED"/>
    <property type="match status" value="1"/>
</dbReference>
<evidence type="ECO:0000313" key="3">
    <source>
        <dbReference type="Proteomes" id="UP000500741"/>
    </source>
</evidence>
<keyword evidence="1" id="KW-0472">Membrane</keyword>
<gene>
    <name evidence="2" type="ORF">G7084_02660</name>
</gene>
<name>A0A6G8AZD6_9LACO</name>
<dbReference type="KEGG" id="wco:G7084_02660"/>
<dbReference type="PANTHER" id="PTHR37305:SF1">
    <property type="entry name" value="MEMBRANE PROTEIN"/>
    <property type="match status" value="1"/>
</dbReference>
<feature type="transmembrane region" description="Helical" evidence="1">
    <location>
        <begin position="221"/>
        <end position="240"/>
    </location>
</feature>
<accession>A0A6G8AZD6</accession>
<dbReference type="AlphaFoldDB" id="A0A6G8AZD6"/>
<dbReference type="EMBL" id="CP049888">
    <property type="protein sequence ID" value="QIL50322.1"/>
    <property type="molecule type" value="Genomic_DNA"/>
</dbReference>
<organism evidence="2 3">
    <name type="scientific">Weissella coleopterorum</name>
    <dbReference type="NCBI Taxonomy" id="2714949"/>
    <lineage>
        <taxon>Bacteria</taxon>
        <taxon>Bacillati</taxon>
        <taxon>Bacillota</taxon>
        <taxon>Bacilli</taxon>
        <taxon>Lactobacillales</taxon>
        <taxon>Lactobacillaceae</taxon>
        <taxon>Weissella</taxon>
    </lineage>
</organism>
<evidence type="ECO:0000256" key="1">
    <source>
        <dbReference type="SAM" id="Phobius"/>
    </source>
</evidence>
<sequence length="245" mass="28171">MTNYSKLKSEFRKFVRQSLGKWGFVMLVSLMIYFAITTNNIKMAFQSGFGSTQWVTIIMMMVAGNFMDMEYANGTILNLFYKQDHKLTIYINKLFVVSVYGILLVLFSLILTLMVGYLFGDSFSINQVNELLINFFGTLIYSFFMIALSFLLLPIFKSNIAVVGSGLFMGFLGTTISGFIMQLIPNFHNILKWNPLNMIYIISQLNNSKFKYISGLSSIDLIIGNITYSLLFLYFGYLLFKKRRI</sequence>
<feature type="transmembrane region" description="Helical" evidence="1">
    <location>
        <begin position="160"/>
        <end position="184"/>
    </location>
</feature>
<feature type="transmembrane region" description="Helical" evidence="1">
    <location>
        <begin position="21"/>
        <end position="41"/>
    </location>
</feature>
<dbReference type="Pfam" id="PF12730">
    <property type="entry name" value="ABC2_membrane_4"/>
    <property type="match status" value="1"/>
</dbReference>
<feature type="transmembrane region" description="Helical" evidence="1">
    <location>
        <begin position="94"/>
        <end position="119"/>
    </location>
</feature>
<protein>
    <submittedName>
        <fullName evidence="2">ABC transporter permease subunit</fullName>
    </submittedName>
</protein>
<keyword evidence="1" id="KW-1133">Transmembrane helix</keyword>
<dbReference type="Proteomes" id="UP000500741">
    <property type="component" value="Chromosome"/>
</dbReference>
<feature type="transmembrane region" description="Helical" evidence="1">
    <location>
        <begin position="53"/>
        <end position="73"/>
    </location>
</feature>
<keyword evidence="3" id="KW-1185">Reference proteome</keyword>